<keyword evidence="6 7" id="KW-0961">Cell wall biogenesis/degradation</keyword>
<organism evidence="9 10">
    <name type="scientific">Pilimelia columellifera subsp. columellifera</name>
    <dbReference type="NCBI Taxonomy" id="706583"/>
    <lineage>
        <taxon>Bacteria</taxon>
        <taxon>Bacillati</taxon>
        <taxon>Actinomycetota</taxon>
        <taxon>Actinomycetes</taxon>
        <taxon>Micromonosporales</taxon>
        <taxon>Micromonosporaceae</taxon>
        <taxon>Pilimelia</taxon>
    </lineage>
</organism>
<evidence type="ECO:0000313" key="9">
    <source>
        <dbReference type="EMBL" id="GAA2527186.1"/>
    </source>
</evidence>
<keyword evidence="4 7" id="KW-0472">Membrane</keyword>
<evidence type="ECO:0000256" key="2">
    <source>
        <dbReference type="ARBA" id="ARBA00022692"/>
    </source>
</evidence>
<evidence type="ECO:0000256" key="1">
    <source>
        <dbReference type="ARBA" id="ARBA00022475"/>
    </source>
</evidence>
<feature type="region of interest" description="Disordered" evidence="8">
    <location>
        <begin position="1"/>
        <end position="28"/>
    </location>
</feature>
<evidence type="ECO:0000313" key="10">
    <source>
        <dbReference type="Proteomes" id="UP001499978"/>
    </source>
</evidence>
<dbReference type="EMBL" id="BAAARY010000013">
    <property type="protein sequence ID" value="GAA2527186.1"/>
    <property type="molecule type" value="Genomic_DNA"/>
</dbReference>
<dbReference type="Gene3D" id="3.30.1490.480">
    <property type="entry name" value="Endolytic murein transglycosylase"/>
    <property type="match status" value="1"/>
</dbReference>
<comment type="function">
    <text evidence="7">Functions as a peptidoglycan terminase that cleaves nascent peptidoglycan strands endolytically to terminate their elongation.</text>
</comment>
<keyword evidence="2 7" id="KW-0812">Transmembrane</keyword>
<keyword evidence="5 7" id="KW-0456">Lyase</keyword>
<dbReference type="InterPro" id="IPR003770">
    <property type="entry name" value="MLTG-like"/>
</dbReference>
<dbReference type="Pfam" id="PF02618">
    <property type="entry name" value="YceG"/>
    <property type="match status" value="1"/>
</dbReference>
<feature type="compositionally biased region" description="Basic and acidic residues" evidence="8">
    <location>
        <begin position="1"/>
        <end position="13"/>
    </location>
</feature>
<dbReference type="Proteomes" id="UP001499978">
    <property type="component" value="Unassembled WGS sequence"/>
</dbReference>
<comment type="similarity">
    <text evidence="7">Belongs to the transglycosylase MltG family.</text>
</comment>
<sequence>MIDDLGLEHDDAPRHRRHRRRGADDRSGGAARTGVVLVVVAVMLAALGGAAWWGLDRVVGFFSAPDYTGGGTNAVSVQVRPGETAVDIARTLAQADVVKSEKSFVNAASDNALSRNIQPGFYELRRQMRAKDALALLIDPVNRIVKGVTIPEGRTVKQTYKLLSEATKIPVKDFESAGKDPVALGVPKFWFNRSDEVKAKPSLEGFLFPQTYEFDPDADATAILKTMVQQFLTEAEEIDFVAQVEAGRGGITPYEALVVASLSQAEAGVPEDLGKVARVAYNRVYAGDFPCGCLEMDVTVNYWLEATGKPTKASKDMTAAELDDPKNPYNRKRRGLVPGPINNPGQEALKGAMAPPVGDWLFFVAIDKEGHSAFATTLAEHEKNIATARKNGVL</sequence>
<dbReference type="Gene3D" id="3.30.160.60">
    <property type="entry name" value="Classic Zinc Finger"/>
    <property type="match status" value="1"/>
</dbReference>
<evidence type="ECO:0000256" key="8">
    <source>
        <dbReference type="SAM" id="MobiDB-lite"/>
    </source>
</evidence>
<dbReference type="PANTHER" id="PTHR30518:SF2">
    <property type="entry name" value="ENDOLYTIC MUREIN TRANSGLYCOSYLASE"/>
    <property type="match status" value="1"/>
</dbReference>
<evidence type="ECO:0000256" key="6">
    <source>
        <dbReference type="ARBA" id="ARBA00023316"/>
    </source>
</evidence>
<comment type="subcellular location">
    <subcellularLocation>
        <location evidence="7">Cell membrane</location>
        <topology evidence="7">Single-pass membrane protein</topology>
    </subcellularLocation>
</comment>
<dbReference type="PANTHER" id="PTHR30518">
    <property type="entry name" value="ENDOLYTIC MUREIN TRANSGLYCOSYLASE"/>
    <property type="match status" value="1"/>
</dbReference>
<evidence type="ECO:0000256" key="3">
    <source>
        <dbReference type="ARBA" id="ARBA00022989"/>
    </source>
</evidence>
<name>A0ABP6AYJ8_9ACTN</name>
<protein>
    <recommendedName>
        <fullName evidence="7">Endolytic murein transglycosylase</fullName>
        <ecNumber evidence="7">4.2.2.29</ecNumber>
    </recommendedName>
    <alternativeName>
        <fullName evidence="7">Peptidoglycan lytic transglycosylase</fullName>
    </alternativeName>
    <alternativeName>
        <fullName evidence="7">Peptidoglycan polymerization terminase</fullName>
    </alternativeName>
</protein>
<comment type="caution">
    <text evidence="9">The sequence shown here is derived from an EMBL/GenBank/DDBJ whole genome shotgun (WGS) entry which is preliminary data.</text>
</comment>
<proteinExistence type="inferred from homology"/>
<evidence type="ECO:0000256" key="4">
    <source>
        <dbReference type="ARBA" id="ARBA00023136"/>
    </source>
</evidence>
<feature type="region of interest" description="Disordered" evidence="8">
    <location>
        <begin position="321"/>
        <end position="344"/>
    </location>
</feature>
<dbReference type="HAMAP" id="MF_02065">
    <property type="entry name" value="MltG"/>
    <property type="match status" value="1"/>
</dbReference>
<keyword evidence="1 7" id="KW-1003">Cell membrane</keyword>
<gene>
    <name evidence="7 9" type="primary">mltG</name>
    <name evidence="9" type="ORF">GCM10010201_27480</name>
</gene>
<dbReference type="RefSeq" id="WP_344173008.1">
    <property type="nucleotide sequence ID" value="NZ_BAAARY010000013.1"/>
</dbReference>
<keyword evidence="3 7" id="KW-1133">Transmembrane helix</keyword>
<dbReference type="NCBIfam" id="TIGR00247">
    <property type="entry name" value="endolytic transglycosylase MltG"/>
    <property type="match status" value="1"/>
</dbReference>
<accession>A0ABP6AYJ8</accession>
<dbReference type="EC" id="4.2.2.29" evidence="7"/>
<feature type="site" description="Important for catalytic activity" evidence="7">
    <location>
        <position position="266"/>
    </location>
</feature>
<feature type="transmembrane region" description="Helical" evidence="7">
    <location>
        <begin position="29"/>
        <end position="55"/>
    </location>
</feature>
<keyword evidence="10" id="KW-1185">Reference proteome</keyword>
<evidence type="ECO:0000256" key="7">
    <source>
        <dbReference type="HAMAP-Rule" id="MF_02065"/>
    </source>
</evidence>
<reference evidence="10" key="1">
    <citation type="journal article" date="2019" name="Int. J. Syst. Evol. Microbiol.">
        <title>The Global Catalogue of Microorganisms (GCM) 10K type strain sequencing project: providing services to taxonomists for standard genome sequencing and annotation.</title>
        <authorList>
            <consortium name="The Broad Institute Genomics Platform"/>
            <consortium name="The Broad Institute Genome Sequencing Center for Infectious Disease"/>
            <person name="Wu L."/>
            <person name="Ma J."/>
        </authorList>
    </citation>
    <scope>NUCLEOTIDE SEQUENCE [LARGE SCALE GENOMIC DNA]</scope>
    <source>
        <strain evidence="10">JCM 3367</strain>
    </source>
</reference>
<comment type="catalytic activity">
    <reaction evidence="7">
        <text>a peptidoglycan chain = a peptidoglycan chain with N-acetyl-1,6-anhydromuramyl-[peptide] at the reducing end + a peptidoglycan chain with N-acetylglucosamine at the non-reducing end.</text>
        <dbReference type="EC" id="4.2.2.29"/>
    </reaction>
</comment>
<evidence type="ECO:0000256" key="5">
    <source>
        <dbReference type="ARBA" id="ARBA00023239"/>
    </source>
</evidence>